<proteinExistence type="predicted"/>
<reference evidence="1 2" key="1">
    <citation type="submission" date="2006-11" db="EMBL/GenBank/DDBJ databases">
        <authorList>
            <consortium name="Laboratoire de Microbiologie (Universite Bourgogne)"/>
            <consortium name="GENOME Express"/>
            <consortium name="UMR Oenologie Ampelologie (Universite Bordeaux 2)"/>
            <person name="Guzzo J."/>
        </authorList>
    </citation>
    <scope>NUCLEOTIDE SEQUENCE [LARGE SCALE GENOMIC DNA]</scope>
    <source>
        <strain evidence="1 2">ATCC BAA-1163</strain>
    </source>
</reference>
<sequence length="244" mass="27690">MANNECLITLMMEKDIYAMNEDGNDIIQKILTQEIVNNTLVPSAKIVGASLHGIFGTVLFPVLALNSWITPKIKLLNAKVERKIQDIPSEDRGVVNPSLLLKSYQDAMLNINEDLLQEYFSSLIASTVDKRKQNDILPRFSNILANMSISEAKLLKNRFLKKSRMEDKDLETFSTEIDGLISSGIIRRFEGIDPILEDEYQYDHNDQVTTGPTGNQEIKLNEYEFVEITDFGQKFIDIILGDKN</sequence>
<dbReference type="EMBL" id="AAUV01000058">
    <property type="protein sequence ID" value="EAV38993.1"/>
    <property type="molecule type" value="Genomic_DNA"/>
</dbReference>
<organism evidence="1 2">
    <name type="scientific">Oenococcus oeni ATCC BAA-1163</name>
    <dbReference type="NCBI Taxonomy" id="379360"/>
    <lineage>
        <taxon>Bacteria</taxon>
        <taxon>Bacillati</taxon>
        <taxon>Bacillota</taxon>
        <taxon>Bacilli</taxon>
        <taxon>Lactobacillales</taxon>
        <taxon>Lactobacillaceae</taxon>
        <taxon>Oenococcus</taxon>
    </lineage>
</organism>
<evidence type="ECO:0000313" key="1">
    <source>
        <dbReference type="EMBL" id="EAV38993.1"/>
    </source>
</evidence>
<accession>A0NKE0</accession>
<dbReference type="Proteomes" id="UP000003346">
    <property type="component" value="Unassembled WGS sequence"/>
</dbReference>
<comment type="caution">
    <text evidence="1">The sequence shown here is derived from an EMBL/GenBank/DDBJ whole genome shotgun (WGS) entry which is preliminary data.</text>
</comment>
<gene>
    <name evidence="1" type="ORF">OENOO_63024</name>
</gene>
<name>A0NKE0_OENOE</name>
<protein>
    <submittedName>
        <fullName evidence="1">Uncharacterized protein</fullName>
    </submittedName>
</protein>
<dbReference type="InterPro" id="IPR025506">
    <property type="entry name" value="Abi_alpha"/>
</dbReference>
<dbReference type="AlphaFoldDB" id="A0NKE0"/>
<evidence type="ECO:0000313" key="2">
    <source>
        <dbReference type="Proteomes" id="UP000003346"/>
    </source>
</evidence>
<dbReference type="Pfam" id="PF14337">
    <property type="entry name" value="Abi_alpha"/>
    <property type="match status" value="1"/>
</dbReference>
<dbReference type="HOGENOM" id="CLU_1137137_0_0_9"/>